<organism evidence="1 2">
    <name type="scientific">Symbiodinium necroappetens</name>
    <dbReference type="NCBI Taxonomy" id="1628268"/>
    <lineage>
        <taxon>Eukaryota</taxon>
        <taxon>Sar</taxon>
        <taxon>Alveolata</taxon>
        <taxon>Dinophyceae</taxon>
        <taxon>Suessiales</taxon>
        <taxon>Symbiodiniaceae</taxon>
        <taxon>Symbiodinium</taxon>
    </lineage>
</organism>
<accession>A0A813AK18</accession>
<dbReference type="EMBL" id="CAJNJA010059295">
    <property type="protein sequence ID" value="CAE7867173.1"/>
    <property type="molecule type" value="Genomic_DNA"/>
</dbReference>
<dbReference type="OrthoDB" id="245563at2759"/>
<name>A0A813AK18_9DINO</name>
<keyword evidence="2" id="KW-1185">Reference proteome</keyword>
<evidence type="ECO:0000313" key="1">
    <source>
        <dbReference type="EMBL" id="CAE7867173.1"/>
    </source>
</evidence>
<gene>
    <name evidence="1" type="ORF">SNEC2469_LOCUS27823</name>
</gene>
<reference evidence="1" key="1">
    <citation type="submission" date="2021-02" db="EMBL/GenBank/DDBJ databases">
        <authorList>
            <person name="Dougan E. K."/>
            <person name="Rhodes N."/>
            <person name="Thang M."/>
            <person name="Chan C."/>
        </authorList>
    </citation>
    <scope>NUCLEOTIDE SEQUENCE</scope>
</reference>
<dbReference type="Proteomes" id="UP000601435">
    <property type="component" value="Unassembled WGS sequence"/>
</dbReference>
<feature type="non-terminal residue" evidence="1">
    <location>
        <position position="1"/>
    </location>
</feature>
<proteinExistence type="predicted"/>
<protein>
    <submittedName>
        <fullName evidence="1">Uncharacterized protein</fullName>
    </submittedName>
</protein>
<comment type="caution">
    <text evidence="1">The sequence shown here is derived from an EMBL/GenBank/DDBJ whole genome shotgun (WGS) entry which is preliminary data.</text>
</comment>
<evidence type="ECO:0000313" key="2">
    <source>
        <dbReference type="Proteomes" id="UP000601435"/>
    </source>
</evidence>
<sequence>AKKCFAQGVPLGDVNPLGRAAKPKQAFRTDAKCADGYVVLGGWALPETGGTENAPWFSLKIFPKDAPWLFKEDGSSQWASTSAEFLGTMAALKAFGWLEGGSVGWPLMGLMMQMADVLIDIGGKLRLHWRPREENQEADNLTNEVFDGFDANRRVALRLGDLPLELFLSLQNAYADFDQKRKDFKMVNPVKTRTSKKIKLAEKTAW</sequence>
<dbReference type="AlphaFoldDB" id="A0A813AK18"/>